<dbReference type="AlphaFoldDB" id="A0AAP3SZW4"/>
<evidence type="ECO:0000313" key="3">
    <source>
        <dbReference type="Proteomes" id="UP001149331"/>
    </source>
</evidence>
<organism evidence="2 3">
    <name type="scientific">Mediterraneibacter gnavus</name>
    <name type="common">Ruminococcus gnavus</name>
    <dbReference type="NCBI Taxonomy" id="33038"/>
    <lineage>
        <taxon>Bacteria</taxon>
        <taxon>Bacillati</taxon>
        <taxon>Bacillota</taxon>
        <taxon>Clostridia</taxon>
        <taxon>Lachnospirales</taxon>
        <taxon>Lachnospiraceae</taxon>
        <taxon>Mediterraneibacter</taxon>
    </lineage>
</organism>
<name>A0AAP3SZW4_MEDGN</name>
<proteinExistence type="predicted"/>
<evidence type="ECO:0000313" key="1">
    <source>
        <dbReference type="EMBL" id="MDB8737658.1"/>
    </source>
</evidence>
<comment type="caution">
    <text evidence="2">The sequence shown here is derived from an EMBL/GenBank/DDBJ whole genome shotgun (WGS) entry which is preliminary data.</text>
</comment>
<evidence type="ECO:0000313" key="2">
    <source>
        <dbReference type="EMBL" id="MDE1203196.1"/>
    </source>
</evidence>
<sequence length="223" mass="25737">MDSIPIEELTITLVTGKYPRKLIHHLKTKLRYQVKKAESGIYYVTGDKIPIQIIVTKELTEAENLWLKSLTNELEQNETAEKLLEEYSKNQANALYRSVMELIVRANKQKFEEVKGMCDALRELMKDEIDAEVKRQVQERIDAEVNKKVQEKIDAEVDAQVKEKINAEVESAVEITKKESTKATEKRINALIIALSKADRMEDIIKAAKDHDYQQNLFKEFGL</sequence>
<evidence type="ECO:0008006" key="4">
    <source>
        <dbReference type="Google" id="ProtNLM"/>
    </source>
</evidence>
<reference evidence="2" key="1">
    <citation type="submission" date="2022-12" db="EMBL/GenBank/DDBJ databases">
        <title>Genome of R. gnavus strain RSHDN_120.</title>
        <authorList>
            <person name="Abdugheni R."/>
        </authorList>
    </citation>
    <scope>NUCLEOTIDE SEQUENCE</scope>
    <source>
        <strain evidence="2">RSHDN_120</strain>
    </source>
</reference>
<gene>
    <name evidence="2" type="ORF">O4N78_06345</name>
    <name evidence="1" type="ORF">PNU63_02440</name>
</gene>
<dbReference type="Proteomes" id="UP001149331">
    <property type="component" value="Unassembled WGS sequence"/>
</dbReference>
<dbReference type="EMBL" id="JAQMLR010000002">
    <property type="protein sequence ID" value="MDB8737658.1"/>
    <property type="molecule type" value="Genomic_DNA"/>
</dbReference>
<reference evidence="1" key="2">
    <citation type="submission" date="2023-01" db="EMBL/GenBank/DDBJ databases">
        <title>Human gut microbiome strain richness.</title>
        <authorList>
            <person name="Chen-Liaw A."/>
        </authorList>
    </citation>
    <scope>NUCLEOTIDE SEQUENCE</scope>
    <source>
        <strain evidence="1">1001217st1_A9_1001217B_191108</strain>
    </source>
</reference>
<dbReference type="RefSeq" id="WP_182440413.1">
    <property type="nucleotide sequence ID" value="NZ_JAPZEG010000006.1"/>
</dbReference>
<protein>
    <recommendedName>
        <fullName evidence="4">3-isopropylmalate dehydrogenase</fullName>
    </recommendedName>
</protein>
<dbReference type="EMBL" id="JAPZEG010000006">
    <property type="protein sequence ID" value="MDE1203196.1"/>
    <property type="molecule type" value="Genomic_DNA"/>
</dbReference>
<dbReference type="Proteomes" id="UP001211731">
    <property type="component" value="Unassembled WGS sequence"/>
</dbReference>
<accession>A0AAP3SZW4</accession>